<keyword evidence="2" id="KW-0472">Membrane</keyword>
<feature type="compositionally biased region" description="Low complexity" evidence="1">
    <location>
        <begin position="99"/>
        <end position="109"/>
    </location>
</feature>
<evidence type="ECO:0000313" key="3">
    <source>
        <dbReference type="EMBL" id="SPD28591.1"/>
    </source>
</evidence>
<dbReference type="EMBL" id="OIVN01006237">
    <property type="protein sequence ID" value="SPD28591.1"/>
    <property type="molecule type" value="Genomic_DNA"/>
</dbReference>
<feature type="transmembrane region" description="Helical" evidence="2">
    <location>
        <begin position="472"/>
        <end position="489"/>
    </location>
</feature>
<protein>
    <submittedName>
        <fullName evidence="3">Uncharacterized protein</fullName>
    </submittedName>
</protein>
<dbReference type="PANTHER" id="PTHR12112:SF39">
    <property type="entry name" value="EG:152A3.5 PROTEIN (FBGN0003116_PN PROTEIN)"/>
    <property type="match status" value="1"/>
</dbReference>
<feature type="region of interest" description="Disordered" evidence="1">
    <location>
        <begin position="281"/>
        <end position="307"/>
    </location>
</feature>
<dbReference type="GO" id="GO:0004309">
    <property type="term" value="F:exopolyphosphatase activity"/>
    <property type="evidence" value="ECO:0007669"/>
    <property type="project" value="TreeGrafter"/>
</dbReference>
<feature type="compositionally biased region" description="Low complexity" evidence="1">
    <location>
        <begin position="281"/>
        <end position="292"/>
    </location>
</feature>
<organism evidence="3">
    <name type="scientific">Fagus sylvatica</name>
    <name type="common">Beechnut</name>
    <dbReference type="NCBI Taxonomy" id="28930"/>
    <lineage>
        <taxon>Eukaryota</taxon>
        <taxon>Viridiplantae</taxon>
        <taxon>Streptophyta</taxon>
        <taxon>Embryophyta</taxon>
        <taxon>Tracheophyta</taxon>
        <taxon>Spermatophyta</taxon>
        <taxon>Magnoliopsida</taxon>
        <taxon>eudicotyledons</taxon>
        <taxon>Gunneridae</taxon>
        <taxon>Pentapetalae</taxon>
        <taxon>rosids</taxon>
        <taxon>fabids</taxon>
        <taxon>Fagales</taxon>
        <taxon>Fagaceae</taxon>
        <taxon>Fagus</taxon>
    </lineage>
</organism>
<dbReference type="GO" id="GO:0005737">
    <property type="term" value="C:cytoplasm"/>
    <property type="evidence" value="ECO:0007669"/>
    <property type="project" value="TreeGrafter"/>
</dbReference>
<feature type="compositionally biased region" description="Polar residues" evidence="1">
    <location>
        <begin position="75"/>
        <end position="88"/>
    </location>
</feature>
<reference evidence="3" key="1">
    <citation type="submission" date="2018-02" db="EMBL/GenBank/DDBJ databases">
        <authorList>
            <person name="Cohen D.B."/>
            <person name="Kent A.D."/>
        </authorList>
    </citation>
    <scope>NUCLEOTIDE SEQUENCE</scope>
</reference>
<keyword evidence="2" id="KW-1133">Transmembrane helix</keyword>
<gene>
    <name evidence="3" type="ORF">FSB_LOCUS56473</name>
</gene>
<name>A0A2N9IX22_FAGSY</name>
<feature type="transmembrane region" description="Helical" evidence="2">
    <location>
        <begin position="410"/>
        <end position="433"/>
    </location>
</feature>
<accession>A0A2N9IX22</accession>
<proteinExistence type="predicted"/>
<feature type="region of interest" description="Disordered" evidence="1">
    <location>
        <begin position="64"/>
        <end position="163"/>
    </location>
</feature>
<dbReference type="Gene3D" id="3.90.1640.10">
    <property type="entry name" value="inorganic pyrophosphatase (n-terminal core)"/>
    <property type="match status" value="1"/>
</dbReference>
<dbReference type="AlphaFoldDB" id="A0A2N9IX22"/>
<evidence type="ECO:0000256" key="2">
    <source>
        <dbReference type="SAM" id="Phobius"/>
    </source>
</evidence>
<evidence type="ECO:0000256" key="1">
    <source>
        <dbReference type="SAM" id="MobiDB-lite"/>
    </source>
</evidence>
<sequence length="624" mass="69449">MDRNRFSRDTSRESNGGSITLQKKLAVEARRKAENVPDLTDFMKDMFFGTVNVDNNKVYNLTGGGGVMDEDQDFDSSTRSNSSKQTQEWLEEARRLVASSPSRSEPPSRLIGSPRFAVAQGKQPSLLDRRDPLSRSTRSQPRTKVAGKSVDSSQASRGAEDLQETRRVIGEGTGLGPAKGAPMPLSVLIPRKTLSVNFCIFQVLLIPEYGRRMAFYAFRSSMWPSGDRWILGRVEGTEQWRASVGKSSPNQQNAPATTQAPLTLPQQHHQQQLLQSHPLLRQSKNGSPTSLSPPIPHHHSLPLQTPPLPIQRPQLCHLASSPTASPASKPTPPLLAHKGSHSLLDATNHHYQTVLLRSNNKSSRFCLRRETSWSQRIGGRYLHPHVHWIRLLPCSMLLLRLEGSGNTKELLLMTSVLMGTSSIVAVICYAWLLENRMCKNKNRNKGEGDGDGYVVVPVINVRRRRMWKQRQAAWLLYHVGVDATSLLFADEVDLESLMKNGKLSIVVIGQDVLRTNSEVGSQCTILTDNYCEDAYDLLQTSVLKKLLIGSSGLQFSLNFNVFQLAGILLDTQNLKTSDKSSMTRDSEAVQLLLVGSAPNYRYSLFDQCDLDGVALVEHRVLEKK</sequence>
<keyword evidence="2" id="KW-0812">Transmembrane</keyword>
<dbReference type="PANTHER" id="PTHR12112">
    <property type="entry name" value="BNIP - RELATED"/>
    <property type="match status" value="1"/>
</dbReference>